<dbReference type="PANTHER" id="PTHR31644">
    <property type="entry name" value="TRANSCRIPTIONAL ACTIVATOR ARO80-RELATED"/>
    <property type="match status" value="1"/>
</dbReference>
<sequence>MSAQWWESVSDLVSRQVRGRGDQKVWVEDAYSQSLIACLIGTIQEHLYPNKEVTRSILRTGIWESFLRSLRLELQFIKRSCQNKLKEKGIDAVMLHIEIDYVTLYANALALRALQEKLKRRREAKDLYYSSPSLLNLIEGPWILEALSAARSIVQLTVDTLAGKGYLRYCPARIFQRVVFAATFLFKALALGVVEHGQQTVLELLNSVIEALRSNACDEQHLPRGFAELLARLHEQRQSLSTQQYDDKEVSDEQPISASSNIPVEIQSSTTTNEFALPPIPNTASTQAASDLDLPLDNLFSNFMGSQPSAGFTNVSGNIPQTGQPLVPNTSTSYQNPEQISWEFAPQLFLPAVDRDQDVMLQSLWNMDTVDPTSLNLWDTLFGDTGNAQDPVNQQSQNSL</sequence>
<accession>A0AAX4JU23</accession>
<dbReference type="EMBL" id="CP144102">
    <property type="protein sequence ID" value="WWC88936.1"/>
    <property type="molecule type" value="Genomic_DNA"/>
</dbReference>
<evidence type="ECO:0000313" key="2">
    <source>
        <dbReference type="Proteomes" id="UP001355207"/>
    </source>
</evidence>
<keyword evidence="2" id="KW-1185">Reference proteome</keyword>
<protein>
    <recommendedName>
        <fullName evidence="3">Transcription factor domain-containing protein</fullName>
    </recommendedName>
</protein>
<dbReference type="GeneID" id="91094521"/>
<organism evidence="1 2">
    <name type="scientific">Kwoniella dendrophila CBS 6074</name>
    <dbReference type="NCBI Taxonomy" id="1295534"/>
    <lineage>
        <taxon>Eukaryota</taxon>
        <taxon>Fungi</taxon>
        <taxon>Dikarya</taxon>
        <taxon>Basidiomycota</taxon>
        <taxon>Agaricomycotina</taxon>
        <taxon>Tremellomycetes</taxon>
        <taxon>Tremellales</taxon>
        <taxon>Cryptococcaceae</taxon>
        <taxon>Kwoniella</taxon>
    </lineage>
</organism>
<dbReference type="AlphaFoldDB" id="A0AAX4JU23"/>
<dbReference type="GO" id="GO:0005634">
    <property type="term" value="C:nucleus"/>
    <property type="evidence" value="ECO:0007669"/>
    <property type="project" value="TreeGrafter"/>
</dbReference>
<reference evidence="1 2" key="1">
    <citation type="submission" date="2024-01" db="EMBL/GenBank/DDBJ databases">
        <title>Comparative genomics of Cryptococcus and Kwoniella reveals pathogenesis evolution and contrasting modes of karyotype evolution via chromosome fusion or intercentromeric recombination.</title>
        <authorList>
            <person name="Coelho M.A."/>
            <person name="David-Palma M."/>
            <person name="Shea T."/>
            <person name="Bowers K."/>
            <person name="McGinley-Smith S."/>
            <person name="Mohammad A.W."/>
            <person name="Gnirke A."/>
            <person name="Yurkov A.M."/>
            <person name="Nowrousian M."/>
            <person name="Sun S."/>
            <person name="Cuomo C.A."/>
            <person name="Heitman J."/>
        </authorList>
    </citation>
    <scope>NUCLEOTIDE SEQUENCE [LARGE SCALE GENOMIC DNA]</scope>
    <source>
        <strain evidence="1 2">CBS 6074</strain>
    </source>
</reference>
<proteinExistence type="predicted"/>
<name>A0AAX4JU23_9TREE</name>
<evidence type="ECO:0000313" key="1">
    <source>
        <dbReference type="EMBL" id="WWC88936.1"/>
    </source>
</evidence>
<gene>
    <name evidence="1" type="ORF">L201_003851</name>
</gene>
<dbReference type="Proteomes" id="UP001355207">
    <property type="component" value="Chromosome 5"/>
</dbReference>
<dbReference type="GO" id="GO:0000981">
    <property type="term" value="F:DNA-binding transcription factor activity, RNA polymerase II-specific"/>
    <property type="evidence" value="ECO:0007669"/>
    <property type="project" value="TreeGrafter"/>
</dbReference>
<dbReference type="InterPro" id="IPR052780">
    <property type="entry name" value="AAA_Catabolism_Regulators"/>
</dbReference>
<dbReference type="RefSeq" id="XP_066075699.1">
    <property type="nucleotide sequence ID" value="XM_066219602.1"/>
</dbReference>
<evidence type="ECO:0008006" key="3">
    <source>
        <dbReference type="Google" id="ProtNLM"/>
    </source>
</evidence>